<organism evidence="1 2">
    <name type="scientific">Allosphingosinicella humi</name>
    <dbReference type="NCBI Taxonomy" id="2068657"/>
    <lineage>
        <taxon>Bacteria</taxon>
        <taxon>Pseudomonadati</taxon>
        <taxon>Pseudomonadota</taxon>
        <taxon>Alphaproteobacteria</taxon>
        <taxon>Sphingomonadales</taxon>
        <taxon>Sphingomonadaceae</taxon>
        <taxon>Allosphingosinicella</taxon>
    </lineage>
</organism>
<accession>A0A2U2J1D4</accession>
<proteinExistence type="predicted"/>
<reference evidence="1 2" key="1">
    <citation type="submission" date="2018-05" db="EMBL/GenBank/DDBJ databases">
        <title>Genome of Sphingosinicella humi QZX222.</title>
        <authorList>
            <person name="Qiao Z."/>
            <person name="Wang G."/>
        </authorList>
    </citation>
    <scope>NUCLEOTIDE SEQUENCE [LARGE SCALE GENOMIC DNA]</scope>
    <source>
        <strain evidence="1 2">QZX222</strain>
    </source>
</reference>
<dbReference type="AlphaFoldDB" id="A0A2U2J1D4"/>
<protein>
    <submittedName>
        <fullName evidence="1">Uncharacterized protein</fullName>
    </submittedName>
</protein>
<evidence type="ECO:0000313" key="2">
    <source>
        <dbReference type="Proteomes" id="UP000245916"/>
    </source>
</evidence>
<evidence type="ECO:0000313" key="1">
    <source>
        <dbReference type="EMBL" id="PWG02136.1"/>
    </source>
</evidence>
<keyword evidence="2" id="KW-1185">Reference proteome</keyword>
<name>A0A2U2J1D4_9SPHN</name>
<dbReference type="Proteomes" id="UP000245916">
    <property type="component" value="Unassembled WGS sequence"/>
</dbReference>
<dbReference type="EMBL" id="QFFF01000001">
    <property type="protein sequence ID" value="PWG02136.1"/>
    <property type="molecule type" value="Genomic_DNA"/>
</dbReference>
<sequence length="169" mass="17900">MADEGAKARAFKAGLEAWAAGDIVLAGRTKDGGPGFKWRDEATKQRVKPLILPAWTEVWEAVVALAQRAAAKAAEIESEAKQKASDLVDTVTEAVKTFMARYNAVPEVERDTLRRTPAFEAVATLANDPAVRATVADSEDNEVDLLLQAAAAGLVKGVKVSGSGAVRKL</sequence>
<gene>
    <name evidence="1" type="ORF">DF286_04075</name>
</gene>
<comment type="caution">
    <text evidence="1">The sequence shown here is derived from an EMBL/GenBank/DDBJ whole genome shotgun (WGS) entry which is preliminary data.</text>
</comment>